<gene>
    <name evidence="1" type="ORF">GGR25_001353</name>
</gene>
<keyword evidence="2" id="KW-1185">Reference proteome</keyword>
<dbReference type="Gene3D" id="1.20.120.450">
    <property type="entry name" value="dinb family like domain"/>
    <property type="match status" value="1"/>
</dbReference>
<dbReference type="Proteomes" id="UP000553963">
    <property type="component" value="Unassembled WGS sequence"/>
</dbReference>
<dbReference type="InterPro" id="IPR034660">
    <property type="entry name" value="DinB/YfiT-like"/>
</dbReference>
<proteinExistence type="predicted"/>
<dbReference type="PANTHER" id="PTHR36922:SF1">
    <property type="entry name" value="DUF1993 DOMAIN-CONTAINING PROTEIN"/>
    <property type="match status" value="1"/>
</dbReference>
<sequence>MTFSVYDVTVPLFLRGFANLTVHLDKAAAFAGEKGIDPRELVAARLIDDMLPLAGQVQRASDTAKACVARLTGVTAPAFPDEEASLAELRERIEKTVAYLKTVPAEAFDGAETRSVTLRSRSGETHFVGRDYLFQHALPNFYFHLTTAYDILRMKGVPIGKTDFLGRFGG</sequence>
<comment type="caution">
    <text evidence="1">The sequence shown here is derived from an EMBL/GenBank/DDBJ whole genome shotgun (WGS) entry which is preliminary data.</text>
</comment>
<dbReference type="AlphaFoldDB" id="A0A840AM23"/>
<dbReference type="EMBL" id="JACIDS010000002">
    <property type="protein sequence ID" value="MBB3930314.1"/>
    <property type="molecule type" value="Genomic_DNA"/>
</dbReference>
<dbReference type="PANTHER" id="PTHR36922">
    <property type="entry name" value="BLL2446 PROTEIN"/>
    <property type="match status" value="1"/>
</dbReference>
<dbReference type="Pfam" id="PF09351">
    <property type="entry name" value="DUF1993"/>
    <property type="match status" value="1"/>
</dbReference>
<protein>
    <recommendedName>
        <fullName evidence="3">DUF1993 domain-containing protein</fullName>
    </recommendedName>
</protein>
<evidence type="ECO:0000313" key="1">
    <source>
        <dbReference type="EMBL" id="MBB3930314.1"/>
    </source>
</evidence>
<name>A0A840AM23_9HYPH</name>
<organism evidence="1 2">
    <name type="scientific">Kaistia hirudinis</name>
    <dbReference type="NCBI Taxonomy" id="1293440"/>
    <lineage>
        <taxon>Bacteria</taxon>
        <taxon>Pseudomonadati</taxon>
        <taxon>Pseudomonadota</taxon>
        <taxon>Alphaproteobacteria</taxon>
        <taxon>Hyphomicrobiales</taxon>
        <taxon>Kaistiaceae</taxon>
        <taxon>Kaistia</taxon>
    </lineage>
</organism>
<dbReference type="InterPro" id="IPR018531">
    <property type="entry name" value="DUF1993"/>
</dbReference>
<evidence type="ECO:0000313" key="2">
    <source>
        <dbReference type="Proteomes" id="UP000553963"/>
    </source>
</evidence>
<dbReference type="SUPFAM" id="SSF109854">
    <property type="entry name" value="DinB/YfiT-like putative metalloenzymes"/>
    <property type="match status" value="1"/>
</dbReference>
<accession>A0A840AM23</accession>
<reference evidence="1 2" key="1">
    <citation type="submission" date="2020-08" db="EMBL/GenBank/DDBJ databases">
        <title>Genomic Encyclopedia of Type Strains, Phase IV (KMG-IV): sequencing the most valuable type-strain genomes for metagenomic binning, comparative biology and taxonomic classification.</title>
        <authorList>
            <person name="Goeker M."/>
        </authorList>
    </citation>
    <scope>NUCLEOTIDE SEQUENCE [LARGE SCALE GENOMIC DNA]</scope>
    <source>
        <strain evidence="1 2">DSM 25966</strain>
    </source>
</reference>
<evidence type="ECO:0008006" key="3">
    <source>
        <dbReference type="Google" id="ProtNLM"/>
    </source>
</evidence>
<dbReference type="RefSeq" id="WP_183397984.1">
    <property type="nucleotide sequence ID" value="NZ_JACIDS010000002.1"/>
</dbReference>